<dbReference type="Proteomes" id="UP000494117">
    <property type="component" value="Unassembled WGS sequence"/>
</dbReference>
<evidence type="ECO:0000313" key="3">
    <source>
        <dbReference type="Proteomes" id="UP000494117"/>
    </source>
</evidence>
<proteinExistence type="predicted"/>
<name>A0A6S7DLV1_9BURK</name>
<accession>A0A6S7DLV1</accession>
<evidence type="ECO:0000313" key="2">
    <source>
        <dbReference type="EMBL" id="CAB3834199.1"/>
    </source>
</evidence>
<gene>
    <name evidence="2" type="ORF">LMG26858_00851</name>
</gene>
<dbReference type="AlphaFoldDB" id="A0A6S7DLV1"/>
<protein>
    <submittedName>
        <fullName evidence="2">Uncharacterized protein</fullName>
    </submittedName>
</protein>
<sequence length="389" mass="41510">MRLPDTPTGEFSPGDPGTGRPGSILTADYMNSQLRELVNVIRTAGIVPDALDDFQLLKALEALYTTWGKNTFAQDTGSVNTYQVGYTPVVKQVVDGMVLHFRANTTNTGTSTFSPNGLLARQIVGRGGVQVQAGEIIAGGLCSVMYSAANATWLLLTASQGSLQIAPGTSAAHAVQRAQVAVLVSADNLPDRDVGPVLVREYGETWLWTSTSHFSGYRSMKCGAVEFGHTVTPLPWQVDAVGGWVPKSQYERLRAFASENGLMVPTASWVPGAFVFSEEASGLRLPDLRDKFLRFTGTNVDGGVRYLASSQGDALQRLYGAIEKVQIAAGGGVTSGVLSLSPWTEYGQYITSAELGQRIANIGFNADAVARTSAETRPTNVALHPRIHV</sequence>
<dbReference type="EMBL" id="CADILG010000004">
    <property type="protein sequence ID" value="CAB3834199.1"/>
    <property type="molecule type" value="Genomic_DNA"/>
</dbReference>
<reference evidence="2 3" key="1">
    <citation type="submission" date="2020-04" db="EMBL/GenBank/DDBJ databases">
        <authorList>
            <person name="De Canck E."/>
        </authorList>
    </citation>
    <scope>NUCLEOTIDE SEQUENCE [LARGE SCALE GENOMIC DNA]</scope>
    <source>
        <strain evidence="2 3">LMG 26858</strain>
    </source>
</reference>
<organism evidence="2 3">
    <name type="scientific">Achromobacter anxifer</name>
    <dbReference type="NCBI Taxonomy" id="1287737"/>
    <lineage>
        <taxon>Bacteria</taxon>
        <taxon>Pseudomonadati</taxon>
        <taxon>Pseudomonadota</taxon>
        <taxon>Betaproteobacteria</taxon>
        <taxon>Burkholderiales</taxon>
        <taxon>Alcaligenaceae</taxon>
        <taxon>Achromobacter</taxon>
    </lineage>
</organism>
<keyword evidence="3" id="KW-1185">Reference proteome</keyword>
<dbReference type="SUPFAM" id="SSF88874">
    <property type="entry name" value="Receptor-binding domain of short tail fibre protein gp12"/>
    <property type="match status" value="1"/>
</dbReference>
<evidence type="ECO:0000256" key="1">
    <source>
        <dbReference type="SAM" id="MobiDB-lite"/>
    </source>
</evidence>
<feature type="region of interest" description="Disordered" evidence="1">
    <location>
        <begin position="1"/>
        <end position="21"/>
    </location>
</feature>